<dbReference type="InterPro" id="IPR014048">
    <property type="entry name" value="MethylDNA_cys_MeTrfase_DNA-bd"/>
</dbReference>
<sequence length="142" mass="15362">MVSEDDPTLTTIRRAPVTSSRTRPILLAAACRADFTSHIVATVTPEEYVEEVLRLVEAIPEGRVMSYGAVADALADRSGRNSARQVGNIMARHGGAVPWHRVVNSAGRMPPGHEQEARQLLLSEGVPLKGDRVDIAKASWTP</sequence>
<dbReference type="Proteomes" id="UP000680865">
    <property type="component" value="Unassembled WGS sequence"/>
</dbReference>
<dbReference type="InterPro" id="IPR036217">
    <property type="entry name" value="MethylDNA_cys_MeTrfase_DNAb"/>
</dbReference>
<accession>A0A919S7Z6</accession>
<dbReference type="Gene3D" id="1.10.10.10">
    <property type="entry name" value="Winged helix-like DNA-binding domain superfamily/Winged helix DNA-binding domain"/>
    <property type="match status" value="1"/>
</dbReference>
<dbReference type="PANTHER" id="PTHR42942">
    <property type="entry name" value="6-O-METHYLGUANINE DNA METHYLTRANSFERASE"/>
    <property type="match status" value="1"/>
</dbReference>
<dbReference type="AlphaFoldDB" id="A0A919S7Z6"/>
<dbReference type="GO" id="GO:0006281">
    <property type="term" value="P:DNA repair"/>
    <property type="evidence" value="ECO:0007669"/>
    <property type="project" value="InterPro"/>
</dbReference>
<protein>
    <recommendedName>
        <fullName evidence="2">Methylated-DNA-[protein]-cysteine S-methyltransferase DNA binding domain-containing protein</fullName>
    </recommendedName>
</protein>
<proteinExistence type="predicted"/>
<dbReference type="GO" id="GO:0003824">
    <property type="term" value="F:catalytic activity"/>
    <property type="evidence" value="ECO:0007669"/>
    <property type="project" value="InterPro"/>
</dbReference>
<dbReference type="SUPFAM" id="SSF46767">
    <property type="entry name" value="Methylated DNA-protein cysteine methyltransferase, C-terminal domain"/>
    <property type="match status" value="1"/>
</dbReference>
<feature type="domain" description="Methylated-DNA-[protein]-cysteine S-methyltransferase DNA binding" evidence="2">
    <location>
        <begin position="50"/>
        <end position="126"/>
    </location>
</feature>
<evidence type="ECO:0000259" key="2">
    <source>
        <dbReference type="Pfam" id="PF01035"/>
    </source>
</evidence>
<dbReference type="EMBL" id="BOQP01000003">
    <property type="protein sequence ID" value="GIM67377.1"/>
    <property type="molecule type" value="Genomic_DNA"/>
</dbReference>
<evidence type="ECO:0000313" key="3">
    <source>
        <dbReference type="EMBL" id="GIM67377.1"/>
    </source>
</evidence>
<evidence type="ECO:0000256" key="1">
    <source>
        <dbReference type="ARBA" id="ARBA00022763"/>
    </source>
</evidence>
<comment type="caution">
    <text evidence="3">The sequence shown here is derived from an EMBL/GenBank/DDBJ whole genome shotgun (WGS) entry which is preliminary data.</text>
</comment>
<dbReference type="Pfam" id="PF01035">
    <property type="entry name" value="DNA_binding_1"/>
    <property type="match status" value="1"/>
</dbReference>
<evidence type="ECO:0000313" key="4">
    <source>
        <dbReference type="Proteomes" id="UP000680865"/>
    </source>
</evidence>
<keyword evidence="4" id="KW-1185">Reference proteome</keyword>
<name>A0A919S7Z6_9ACTN</name>
<keyword evidence="1" id="KW-0227">DNA damage</keyword>
<dbReference type="PANTHER" id="PTHR42942:SF1">
    <property type="entry name" value="ALKYLTRANSFERASE-LIKE PROTEIN 1"/>
    <property type="match status" value="1"/>
</dbReference>
<dbReference type="InterPro" id="IPR052520">
    <property type="entry name" value="ATL_DNA_repair"/>
</dbReference>
<gene>
    <name evidence="3" type="ORF">Aco04nite_05980</name>
</gene>
<dbReference type="CDD" id="cd06445">
    <property type="entry name" value="ATase"/>
    <property type="match status" value="1"/>
</dbReference>
<reference evidence="3" key="1">
    <citation type="submission" date="2021-03" db="EMBL/GenBank/DDBJ databases">
        <title>Whole genome shotgun sequence of Actinoplanes consettensis NBRC 14913.</title>
        <authorList>
            <person name="Komaki H."/>
            <person name="Tamura T."/>
        </authorList>
    </citation>
    <scope>NUCLEOTIDE SEQUENCE</scope>
    <source>
        <strain evidence="3">NBRC 14913</strain>
    </source>
</reference>
<dbReference type="InterPro" id="IPR036388">
    <property type="entry name" value="WH-like_DNA-bd_sf"/>
</dbReference>
<organism evidence="3 4">
    <name type="scientific">Winogradskya consettensis</name>
    <dbReference type="NCBI Taxonomy" id="113560"/>
    <lineage>
        <taxon>Bacteria</taxon>
        <taxon>Bacillati</taxon>
        <taxon>Actinomycetota</taxon>
        <taxon>Actinomycetes</taxon>
        <taxon>Micromonosporales</taxon>
        <taxon>Micromonosporaceae</taxon>
        <taxon>Winogradskya</taxon>
    </lineage>
</organism>